<gene>
    <name evidence="2" type="ORF">LARSCL_LOCUS20716</name>
</gene>
<feature type="signal peptide" evidence="1">
    <location>
        <begin position="1"/>
        <end position="20"/>
    </location>
</feature>
<sequence length="99" mass="11504">MKQYLLILAVIFLMYTRDNFDKVEQEEKKQEASSPWRIFAFAKQYGRCMCIYFCSNDPTKAVQSSNRTHIGVSQHEAISPDIGRNLFAFKKGSFDINKL</sequence>
<proteinExistence type="predicted"/>
<dbReference type="AlphaFoldDB" id="A0AAV2BPD9"/>
<reference evidence="2 3" key="1">
    <citation type="submission" date="2024-04" db="EMBL/GenBank/DDBJ databases">
        <authorList>
            <person name="Rising A."/>
            <person name="Reimegard J."/>
            <person name="Sonavane S."/>
            <person name="Akerstrom W."/>
            <person name="Nylinder S."/>
            <person name="Hedman E."/>
            <person name="Kallberg Y."/>
        </authorList>
    </citation>
    <scope>NUCLEOTIDE SEQUENCE [LARGE SCALE GENOMIC DNA]</scope>
</reference>
<keyword evidence="1" id="KW-0732">Signal</keyword>
<evidence type="ECO:0000256" key="1">
    <source>
        <dbReference type="SAM" id="SignalP"/>
    </source>
</evidence>
<keyword evidence="3" id="KW-1185">Reference proteome</keyword>
<evidence type="ECO:0000313" key="2">
    <source>
        <dbReference type="EMBL" id="CAL1298133.1"/>
    </source>
</evidence>
<protein>
    <submittedName>
        <fullName evidence="2">Uncharacterized protein</fullName>
    </submittedName>
</protein>
<dbReference type="EMBL" id="CAXIEN010000454">
    <property type="protein sequence ID" value="CAL1298133.1"/>
    <property type="molecule type" value="Genomic_DNA"/>
</dbReference>
<name>A0AAV2BPD9_9ARAC</name>
<evidence type="ECO:0000313" key="3">
    <source>
        <dbReference type="Proteomes" id="UP001497382"/>
    </source>
</evidence>
<feature type="chain" id="PRO_5043348529" evidence="1">
    <location>
        <begin position="21"/>
        <end position="99"/>
    </location>
</feature>
<organism evidence="2 3">
    <name type="scientific">Larinioides sclopetarius</name>
    <dbReference type="NCBI Taxonomy" id="280406"/>
    <lineage>
        <taxon>Eukaryota</taxon>
        <taxon>Metazoa</taxon>
        <taxon>Ecdysozoa</taxon>
        <taxon>Arthropoda</taxon>
        <taxon>Chelicerata</taxon>
        <taxon>Arachnida</taxon>
        <taxon>Araneae</taxon>
        <taxon>Araneomorphae</taxon>
        <taxon>Entelegynae</taxon>
        <taxon>Araneoidea</taxon>
        <taxon>Araneidae</taxon>
        <taxon>Larinioides</taxon>
    </lineage>
</organism>
<dbReference type="Proteomes" id="UP001497382">
    <property type="component" value="Unassembled WGS sequence"/>
</dbReference>
<accession>A0AAV2BPD9</accession>
<comment type="caution">
    <text evidence="2">The sequence shown here is derived from an EMBL/GenBank/DDBJ whole genome shotgun (WGS) entry which is preliminary data.</text>
</comment>